<dbReference type="EMBL" id="DRWR01000124">
    <property type="protein sequence ID" value="HHQ16682.1"/>
    <property type="molecule type" value="Genomic_DNA"/>
</dbReference>
<dbReference type="InterPro" id="IPR000983">
    <property type="entry name" value="Bac_GSPG_pilin"/>
</dbReference>
<dbReference type="PROSITE" id="PS00409">
    <property type="entry name" value="PROKAR_NTER_METHYL"/>
    <property type="match status" value="1"/>
</dbReference>
<dbReference type="GO" id="GO:0005886">
    <property type="term" value="C:plasma membrane"/>
    <property type="evidence" value="ECO:0007669"/>
    <property type="project" value="UniProtKB-SubCell"/>
</dbReference>
<evidence type="ECO:0000313" key="12">
    <source>
        <dbReference type="EMBL" id="HHQ16682.1"/>
    </source>
</evidence>
<evidence type="ECO:0000256" key="10">
    <source>
        <dbReference type="SAM" id="Phobius"/>
    </source>
</evidence>
<dbReference type="AlphaFoldDB" id="A0A7V5XHW0"/>
<dbReference type="Pfam" id="PF07963">
    <property type="entry name" value="N_methyl"/>
    <property type="match status" value="1"/>
</dbReference>
<dbReference type="Pfam" id="PF08334">
    <property type="entry name" value="T2SSG"/>
    <property type="match status" value="1"/>
</dbReference>
<dbReference type="InterPro" id="IPR010054">
    <property type="entry name" value="Type2_sec_GspG"/>
</dbReference>
<evidence type="ECO:0000256" key="9">
    <source>
        <dbReference type="ARBA" id="ARBA00023136"/>
    </source>
</evidence>
<accession>A0A7V5XHW0</accession>
<comment type="caution">
    <text evidence="12">The sequence shown here is derived from an EMBL/GenBank/DDBJ whole genome shotgun (WGS) entry which is preliminary data.</text>
</comment>
<evidence type="ECO:0000256" key="6">
    <source>
        <dbReference type="ARBA" id="ARBA00022519"/>
    </source>
</evidence>
<proteinExistence type="inferred from homology"/>
<dbReference type="PANTHER" id="PTHR30093">
    <property type="entry name" value="GENERAL SECRETION PATHWAY PROTEIN G"/>
    <property type="match status" value="1"/>
</dbReference>
<name>A0A7V5XHW0_9BACT</name>
<evidence type="ECO:0000256" key="5">
    <source>
        <dbReference type="ARBA" id="ARBA00022481"/>
    </source>
</evidence>
<comment type="subcellular location">
    <subcellularLocation>
        <location evidence="1">Cell inner membrane</location>
        <topology evidence="1">Single-pass membrane protein</topology>
    </subcellularLocation>
</comment>
<keyword evidence="9 10" id="KW-0472">Membrane</keyword>
<dbReference type="InterPro" id="IPR013545">
    <property type="entry name" value="T2SS_protein-GspG_C"/>
</dbReference>
<dbReference type="InterPro" id="IPR012902">
    <property type="entry name" value="N_methyl_site"/>
</dbReference>
<dbReference type="PANTHER" id="PTHR30093:SF45">
    <property type="entry name" value="TYPE II SECRETION SYSTEM CORE PROTEIN G"/>
    <property type="match status" value="1"/>
</dbReference>
<evidence type="ECO:0000256" key="1">
    <source>
        <dbReference type="ARBA" id="ARBA00004377"/>
    </source>
</evidence>
<evidence type="ECO:0000256" key="4">
    <source>
        <dbReference type="ARBA" id="ARBA00022475"/>
    </source>
</evidence>
<dbReference type="NCBIfam" id="TIGR02532">
    <property type="entry name" value="IV_pilin_GFxxxE"/>
    <property type="match status" value="1"/>
</dbReference>
<sequence>MKRKDRQKGFTLIEILIVVAIIGLIASLIVPNLIGRFEKSKEEIAKAQIEMLSTAVQTFIIDVGRCPTDLNELINSSDPKWRGPYLSKKTIPLDPWGNPYQFKCPGEHGAFDLYSLGPNKTLDEKAIKNW</sequence>
<feature type="domain" description="Type II secretion system protein GspG C-terminal" evidence="11">
    <location>
        <begin position="32"/>
        <end position="121"/>
    </location>
</feature>
<keyword evidence="8 10" id="KW-1133">Transmembrane helix</keyword>
<dbReference type="Gene3D" id="3.30.700.10">
    <property type="entry name" value="Glycoprotein, Type 4 Pilin"/>
    <property type="match status" value="1"/>
</dbReference>
<protein>
    <recommendedName>
        <fullName evidence="3">Type II secretion system core protein G</fullName>
    </recommendedName>
</protein>
<dbReference type="SUPFAM" id="SSF54523">
    <property type="entry name" value="Pili subunits"/>
    <property type="match status" value="1"/>
</dbReference>
<keyword evidence="6" id="KW-0997">Cell inner membrane</keyword>
<reference evidence="12" key="1">
    <citation type="journal article" date="2020" name="mSystems">
        <title>Genome- and Community-Level Interaction Insights into Carbon Utilization and Element Cycling Functions of Hydrothermarchaeota in Hydrothermal Sediment.</title>
        <authorList>
            <person name="Zhou Z."/>
            <person name="Liu Y."/>
            <person name="Xu W."/>
            <person name="Pan J."/>
            <person name="Luo Z.H."/>
            <person name="Li M."/>
        </authorList>
    </citation>
    <scope>NUCLEOTIDE SEQUENCE [LARGE SCALE GENOMIC DNA]</scope>
    <source>
        <strain evidence="12">SpSt-106</strain>
    </source>
</reference>
<dbReference type="PRINTS" id="PR00813">
    <property type="entry name" value="BCTERIALGSPG"/>
</dbReference>
<evidence type="ECO:0000256" key="7">
    <source>
        <dbReference type="ARBA" id="ARBA00022692"/>
    </source>
</evidence>
<feature type="transmembrane region" description="Helical" evidence="10">
    <location>
        <begin position="12"/>
        <end position="34"/>
    </location>
</feature>
<evidence type="ECO:0000259" key="11">
    <source>
        <dbReference type="Pfam" id="PF08334"/>
    </source>
</evidence>
<evidence type="ECO:0000256" key="3">
    <source>
        <dbReference type="ARBA" id="ARBA00020042"/>
    </source>
</evidence>
<keyword evidence="5" id="KW-0488">Methylation</keyword>
<evidence type="ECO:0000256" key="2">
    <source>
        <dbReference type="ARBA" id="ARBA00009984"/>
    </source>
</evidence>
<comment type="similarity">
    <text evidence="2">Belongs to the GSP G family.</text>
</comment>
<dbReference type="GO" id="GO:0015628">
    <property type="term" value="P:protein secretion by the type II secretion system"/>
    <property type="evidence" value="ECO:0007669"/>
    <property type="project" value="InterPro"/>
</dbReference>
<keyword evidence="7 10" id="KW-0812">Transmembrane</keyword>
<organism evidence="12">
    <name type="scientific">Thermodesulfobacterium geofontis</name>
    <dbReference type="NCBI Taxonomy" id="1295609"/>
    <lineage>
        <taxon>Bacteria</taxon>
        <taxon>Pseudomonadati</taxon>
        <taxon>Thermodesulfobacteriota</taxon>
        <taxon>Thermodesulfobacteria</taxon>
        <taxon>Thermodesulfobacteriales</taxon>
        <taxon>Thermodesulfobacteriaceae</taxon>
        <taxon>Thermodesulfobacterium</taxon>
    </lineage>
</organism>
<dbReference type="GO" id="GO:0015627">
    <property type="term" value="C:type II protein secretion system complex"/>
    <property type="evidence" value="ECO:0007669"/>
    <property type="project" value="InterPro"/>
</dbReference>
<keyword evidence="4" id="KW-1003">Cell membrane</keyword>
<dbReference type="NCBIfam" id="TIGR01710">
    <property type="entry name" value="typeII_sec_gspG"/>
    <property type="match status" value="1"/>
</dbReference>
<dbReference type="InterPro" id="IPR045584">
    <property type="entry name" value="Pilin-like"/>
</dbReference>
<gene>
    <name evidence="12" type="primary">gspG</name>
    <name evidence="12" type="ORF">ENM15_07720</name>
</gene>
<evidence type="ECO:0000256" key="8">
    <source>
        <dbReference type="ARBA" id="ARBA00022989"/>
    </source>
</evidence>